<dbReference type="Proteomes" id="UP000276254">
    <property type="component" value="Chromosome"/>
</dbReference>
<gene>
    <name evidence="2" type="ORF">D3Y57_14810</name>
</gene>
<keyword evidence="3" id="KW-1185">Reference proteome</keyword>
<evidence type="ECO:0000313" key="2">
    <source>
        <dbReference type="EMBL" id="AYJ88033.1"/>
    </source>
</evidence>
<dbReference type="OrthoDB" id="7210964at2"/>
<proteinExistence type="predicted"/>
<reference evidence="2 3" key="1">
    <citation type="submission" date="2018-09" db="EMBL/GenBank/DDBJ databases">
        <title>Sphingomonas peninsula sp. nov., isolated from fildes peninsula, Antarctic soil.</title>
        <authorList>
            <person name="Yingchao G."/>
        </authorList>
    </citation>
    <scope>NUCLEOTIDE SEQUENCE [LARGE SCALE GENOMIC DNA]</scope>
    <source>
        <strain evidence="2 3">YZ-8</strain>
    </source>
</reference>
<keyword evidence="1" id="KW-0472">Membrane</keyword>
<organism evidence="2 3">
    <name type="scientific">Sphingomonas paeninsulae</name>
    <dbReference type="NCBI Taxonomy" id="2319844"/>
    <lineage>
        <taxon>Bacteria</taxon>
        <taxon>Pseudomonadati</taxon>
        <taxon>Pseudomonadota</taxon>
        <taxon>Alphaproteobacteria</taxon>
        <taxon>Sphingomonadales</taxon>
        <taxon>Sphingomonadaceae</taxon>
        <taxon>Sphingomonas</taxon>
    </lineage>
</organism>
<feature type="transmembrane region" description="Helical" evidence="1">
    <location>
        <begin position="57"/>
        <end position="74"/>
    </location>
</feature>
<protein>
    <submittedName>
        <fullName evidence="2">Uncharacterized protein</fullName>
    </submittedName>
</protein>
<evidence type="ECO:0000256" key="1">
    <source>
        <dbReference type="SAM" id="Phobius"/>
    </source>
</evidence>
<keyword evidence="1" id="KW-0812">Transmembrane</keyword>
<feature type="transmembrane region" description="Helical" evidence="1">
    <location>
        <begin position="6"/>
        <end position="22"/>
    </location>
</feature>
<dbReference type="NCBIfam" id="NF045607">
    <property type="entry name" value="exo_Victor_syst"/>
    <property type="match status" value="1"/>
</dbReference>
<name>A0A494TLY4_SPHPE</name>
<dbReference type="KEGG" id="spha:D3Y57_14810"/>
<dbReference type="InterPro" id="IPR054655">
    <property type="entry name" value="XrtV-like"/>
</dbReference>
<evidence type="ECO:0000313" key="3">
    <source>
        <dbReference type="Proteomes" id="UP000276254"/>
    </source>
</evidence>
<sequence>MSTVFDFLSIAIFAGLIVLFLQRSVGETTPDDHLWQYLVAAVGCALANYLGNAGWTIGAVLVIGATLAFIFYILRPFPNFPPR</sequence>
<keyword evidence="1" id="KW-1133">Transmembrane helix</keyword>
<feature type="transmembrane region" description="Helical" evidence="1">
    <location>
        <begin position="34"/>
        <end position="51"/>
    </location>
</feature>
<dbReference type="RefSeq" id="WP_121156007.1">
    <property type="nucleotide sequence ID" value="NZ_CP032829.1"/>
</dbReference>
<dbReference type="EMBL" id="CP032829">
    <property type="protein sequence ID" value="AYJ88033.1"/>
    <property type="molecule type" value="Genomic_DNA"/>
</dbReference>
<dbReference type="AlphaFoldDB" id="A0A494TLY4"/>
<accession>A0A494TLY4</accession>